<feature type="chain" id="PRO_5035423127" evidence="1">
    <location>
        <begin position="20"/>
        <end position="55"/>
    </location>
</feature>
<dbReference type="Proteomes" id="UP000813461">
    <property type="component" value="Unassembled WGS sequence"/>
</dbReference>
<gene>
    <name evidence="2" type="ORF">FB567DRAFT_598679</name>
</gene>
<keyword evidence="1" id="KW-0732">Signal</keyword>
<proteinExistence type="predicted"/>
<keyword evidence="3" id="KW-1185">Reference proteome</keyword>
<sequence>MAKFFTVFATLAFALTAIAAPNPEPQSCGGQAIPGSDCGFNDQCRSCRCRNGICL</sequence>
<comment type="caution">
    <text evidence="2">The sequence shown here is derived from an EMBL/GenBank/DDBJ whole genome shotgun (WGS) entry which is preliminary data.</text>
</comment>
<reference evidence="2" key="1">
    <citation type="journal article" date="2021" name="Nat. Commun.">
        <title>Genetic determinants of endophytism in the Arabidopsis root mycobiome.</title>
        <authorList>
            <person name="Mesny F."/>
            <person name="Miyauchi S."/>
            <person name="Thiergart T."/>
            <person name="Pickel B."/>
            <person name="Atanasova L."/>
            <person name="Karlsson M."/>
            <person name="Huettel B."/>
            <person name="Barry K.W."/>
            <person name="Haridas S."/>
            <person name="Chen C."/>
            <person name="Bauer D."/>
            <person name="Andreopoulos W."/>
            <person name="Pangilinan J."/>
            <person name="LaButti K."/>
            <person name="Riley R."/>
            <person name="Lipzen A."/>
            <person name="Clum A."/>
            <person name="Drula E."/>
            <person name="Henrissat B."/>
            <person name="Kohler A."/>
            <person name="Grigoriev I.V."/>
            <person name="Martin F.M."/>
            <person name="Hacquard S."/>
        </authorList>
    </citation>
    <scope>NUCLEOTIDE SEQUENCE</scope>
    <source>
        <strain evidence="2">MPI-SDFR-AT-0120</strain>
    </source>
</reference>
<accession>A0A8K0QV80</accession>
<organism evidence="2 3">
    <name type="scientific">Paraphoma chrysanthemicola</name>
    <dbReference type="NCBI Taxonomy" id="798071"/>
    <lineage>
        <taxon>Eukaryota</taxon>
        <taxon>Fungi</taxon>
        <taxon>Dikarya</taxon>
        <taxon>Ascomycota</taxon>
        <taxon>Pezizomycotina</taxon>
        <taxon>Dothideomycetes</taxon>
        <taxon>Pleosporomycetidae</taxon>
        <taxon>Pleosporales</taxon>
        <taxon>Pleosporineae</taxon>
        <taxon>Phaeosphaeriaceae</taxon>
        <taxon>Paraphoma</taxon>
    </lineage>
</organism>
<feature type="signal peptide" evidence="1">
    <location>
        <begin position="1"/>
        <end position="19"/>
    </location>
</feature>
<dbReference type="EMBL" id="JAGMVJ010000028">
    <property type="protein sequence ID" value="KAH7070135.1"/>
    <property type="molecule type" value="Genomic_DNA"/>
</dbReference>
<evidence type="ECO:0000313" key="3">
    <source>
        <dbReference type="Proteomes" id="UP000813461"/>
    </source>
</evidence>
<protein>
    <submittedName>
        <fullName evidence="2">Uncharacterized protein</fullName>
    </submittedName>
</protein>
<dbReference type="AlphaFoldDB" id="A0A8K0QV80"/>
<name>A0A8K0QV80_9PLEO</name>
<evidence type="ECO:0000313" key="2">
    <source>
        <dbReference type="EMBL" id="KAH7070135.1"/>
    </source>
</evidence>
<evidence type="ECO:0000256" key="1">
    <source>
        <dbReference type="SAM" id="SignalP"/>
    </source>
</evidence>